<organism evidence="4 5">
    <name type="scientific">Candidatus Shapirobacteria bacterium CG07_land_8_20_14_0_80_39_18</name>
    <dbReference type="NCBI Taxonomy" id="1974882"/>
    <lineage>
        <taxon>Bacteria</taxon>
        <taxon>Candidatus Shapironibacteriota</taxon>
    </lineage>
</organism>
<name>A0A2M6YRN2_9BACT</name>
<proteinExistence type="predicted"/>
<comment type="caution">
    <text evidence="4">The sequence shown here is derived from an EMBL/GenBank/DDBJ whole genome shotgun (WGS) entry which is preliminary data.</text>
</comment>
<dbReference type="InterPro" id="IPR015797">
    <property type="entry name" value="NUDIX_hydrolase-like_dom_sf"/>
</dbReference>
<dbReference type="PANTHER" id="PTHR43046:SF14">
    <property type="entry name" value="MUTT_NUDIX FAMILY PROTEIN"/>
    <property type="match status" value="1"/>
</dbReference>
<comment type="cofactor">
    <cofactor evidence="1">
        <name>Mg(2+)</name>
        <dbReference type="ChEBI" id="CHEBI:18420"/>
    </cofactor>
</comment>
<protein>
    <recommendedName>
        <fullName evidence="3">Nudix hydrolase domain-containing protein</fullName>
    </recommendedName>
</protein>
<dbReference type="Gene3D" id="3.90.79.10">
    <property type="entry name" value="Nucleoside Triphosphate Pyrophosphohydrolase"/>
    <property type="match status" value="1"/>
</dbReference>
<dbReference type="GO" id="GO:0016787">
    <property type="term" value="F:hydrolase activity"/>
    <property type="evidence" value="ECO:0007669"/>
    <property type="project" value="UniProtKB-KW"/>
</dbReference>
<evidence type="ECO:0000313" key="4">
    <source>
        <dbReference type="EMBL" id="PIU35627.1"/>
    </source>
</evidence>
<keyword evidence="2" id="KW-0378">Hydrolase</keyword>
<evidence type="ECO:0000256" key="1">
    <source>
        <dbReference type="ARBA" id="ARBA00001946"/>
    </source>
</evidence>
<dbReference type="PROSITE" id="PS51462">
    <property type="entry name" value="NUDIX"/>
    <property type="match status" value="1"/>
</dbReference>
<dbReference type="AlphaFoldDB" id="A0A2M6YRN2"/>
<feature type="domain" description="Nudix hydrolase" evidence="3">
    <location>
        <begin position="2"/>
        <end position="131"/>
    </location>
</feature>
<dbReference type="Proteomes" id="UP000229502">
    <property type="component" value="Unassembled WGS sequence"/>
</dbReference>
<dbReference type="EMBL" id="PEWZ01000061">
    <property type="protein sequence ID" value="PIU35627.1"/>
    <property type="molecule type" value="Genomic_DNA"/>
</dbReference>
<dbReference type="SUPFAM" id="SSF55811">
    <property type="entry name" value="Nudix"/>
    <property type="match status" value="1"/>
</dbReference>
<evidence type="ECO:0000259" key="3">
    <source>
        <dbReference type="PROSITE" id="PS51462"/>
    </source>
</evidence>
<dbReference type="Pfam" id="PF00293">
    <property type="entry name" value="NUDIX"/>
    <property type="match status" value="1"/>
</dbReference>
<dbReference type="InterPro" id="IPR000086">
    <property type="entry name" value="NUDIX_hydrolase_dom"/>
</dbReference>
<reference evidence="5" key="1">
    <citation type="submission" date="2017-09" db="EMBL/GenBank/DDBJ databases">
        <title>Depth-based differentiation of microbial function through sediment-hosted aquifers and enrichment of novel symbionts in the deep terrestrial subsurface.</title>
        <authorList>
            <person name="Probst A.J."/>
            <person name="Ladd B."/>
            <person name="Jarett J.K."/>
            <person name="Geller-Mcgrath D.E."/>
            <person name="Sieber C.M.K."/>
            <person name="Emerson J.B."/>
            <person name="Anantharaman K."/>
            <person name="Thomas B.C."/>
            <person name="Malmstrom R."/>
            <person name="Stieglmeier M."/>
            <person name="Klingl A."/>
            <person name="Woyke T."/>
            <person name="Ryan C.M."/>
            <person name="Banfield J.F."/>
        </authorList>
    </citation>
    <scope>NUCLEOTIDE SEQUENCE [LARGE SCALE GENOMIC DNA]</scope>
</reference>
<evidence type="ECO:0000256" key="2">
    <source>
        <dbReference type="ARBA" id="ARBA00022801"/>
    </source>
</evidence>
<accession>A0A2M6YRN2</accession>
<sequence>MRTNIRVGAIIIKDKKILLIHRIKKGDEYWVVIGGGVEEGESLKDALKREVLEETCLPLLDYRLLGNAKDDKGSDHYFYFCKVCEGEPCLSGPEKEENCEDNWHNLEWVEIGKIGELKSLYPSQVNEFLKLI</sequence>
<evidence type="ECO:0000313" key="5">
    <source>
        <dbReference type="Proteomes" id="UP000229502"/>
    </source>
</evidence>
<dbReference type="PANTHER" id="PTHR43046">
    <property type="entry name" value="GDP-MANNOSE MANNOSYL HYDROLASE"/>
    <property type="match status" value="1"/>
</dbReference>
<gene>
    <name evidence="4" type="ORF">COT03_01205</name>
</gene>